<evidence type="ECO:0000313" key="4">
    <source>
        <dbReference type="EMBL" id="MBB5848905.1"/>
    </source>
</evidence>
<sequence length="532" mass="55720">MTEIRVFEHRTLLRHPREVVFRWLENPGALERLTPPFAGEVVQGPSDGLRVGSESRLRIQAPGAAGLFAGAAHGMLTGLLPDAVASRLPGGAAPAVPWRARHTAYEEGRMFRDEMVSGPLASWRHTHLLDEAAPGEADTADGRRGTVVTDHIEYALPGESLMSRVPGLGTAASRRTHEAFEAELGRQFAYRARVMADDLDFHAAHPGPLVGGPARTVAVTGSGGLIGRQLCALLSGGGHRVVRLVRSPKKAGALDAALWDPGRETVDEEALAEADVVVNLAGEPIAGRFSDAHKEAVHDSRVRGTRTLVDALARITAREGDDARARALVNGSAIGYYGADAGTGPFGGGLVEDLEPGGDFLAEVVADWEAEARRAETSGTRVAMLRTGVVLSPAGGMLQQVLPLFLAGVGGPIASSGGESHDGSPWLSWIGVDDIAGAFAHAVLDDGVTGPLNAVAPEPVTAKEFAAILGRVLRRPAAVPTPGFGPRLLLGAEGAEETVRADQKAVADRLLASGYAMRDPELEGALRHVLGR</sequence>
<evidence type="ECO:0000313" key="5">
    <source>
        <dbReference type="Proteomes" id="UP000567246"/>
    </source>
</evidence>
<dbReference type="Gene3D" id="3.40.50.720">
    <property type="entry name" value="NAD(P)-binding Rossmann-like Domain"/>
    <property type="match status" value="1"/>
</dbReference>
<dbReference type="Proteomes" id="UP000567246">
    <property type="component" value="Unassembled WGS sequence"/>
</dbReference>
<accession>A0A7W9JJ62</accession>
<dbReference type="InterPro" id="IPR023393">
    <property type="entry name" value="START-like_dom_sf"/>
</dbReference>
<dbReference type="PANTHER" id="PTHR11092">
    <property type="entry name" value="SUGAR NUCLEOTIDE EPIMERASE RELATED"/>
    <property type="match status" value="1"/>
</dbReference>
<dbReference type="RefSeq" id="WP_184172212.1">
    <property type="nucleotide sequence ID" value="NZ_BAABAG010000011.1"/>
</dbReference>
<gene>
    <name evidence="4" type="ORF">HDA33_001469</name>
</gene>
<dbReference type="InterPro" id="IPR001509">
    <property type="entry name" value="Epimerase_deHydtase"/>
</dbReference>
<name>A0A7W9JJ62_9MICC</name>
<dbReference type="SUPFAM" id="SSF55961">
    <property type="entry name" value="Bet v1-like"/>
    <property type="match status" value="1"/>
</dbReference>
<evidence type="ECO:0000256" key="1">
    <source>
        <dbReference type="ARBA" id="ARBA00009353"/>
    </source>
</evidence>
<dbReference type="PANTHER" id="PTHR11092:SF0">
    <property type="entry name" value="EPIMERASE FAMILY PROTEIN SDR39U1"/>
    <property type="match status" value="1"/>
</dbReference>
<dbReference type="AlphaFoldDB" id="A0A7W9JJ62"/>
<evidence type="ECO:0000259" key="2">
    <source>
        <dbReference type="Pfam" id="PF01370"/>
    </source>
</evidence>
<keyword evidence="5" id="KW-1185">Reference proteome</keyword>
<protein>
    <submittedName>
        <fullName evidence="4">Uncharacterized protein (TIGR01777 family)</fullName>
    </submittedName>
</protein>
<dbReference type="NCBIfam" id="TIGR01777">
    <property type="entry name" value="yfcH"/>
    <property type="match status" value="1"/>
</dbReference>
<evidence type="ECO:0000259" key="3">
    <source>
        <dbReference type="Pfam" id="PF08338"/>
    </source>
</evidence>
<organism evidence="4 5">
    <name type="scientific">Micrococcus endophyticus</name>
    <dbReference type="NCBI Taxonomy" id="455343"/>
    <lineage>
        <taxon>Bacteria</taxon>
        <taxon>Bacillati</taxon>
        <taxon>Actinomycetota</taxon>
        <taxon>Actinomycetes</taxon>
        <taxon>Micrococcales</taxon>
        <taxon>Micrococcaceae</taxon>
        <taxon>Micrococcus</taxon>
    </lineage>
</organism>
<proteinExistence type="inferred from homology"/>
<dbReference type="CDD" id="cd07820">
    <property type="entry name" value="SRPBCC_3"/>
    <property type="match status" value="1"/>
</dbReference>
<comment type="similarity">
    <text evidence="1">Belongs to the NAD(P)-dependent epimerase/dehydratase family. SDR39U1 subfamily.</text>
</comment>
<reference evidence="4 5" key="1">
    <citation type="submission" date="2020-08" db="EMBL/GenBank/DDBJ databases">
        <title>Sequencing the genomes of 1000 actinobacteria strains.</title>
        <authorList>
            <person name="Klenk H.-P."/>
        </authorList>
    </citation>
    <scope>NUCLEOTIDE SEQUENCE [LARGE SCALE GENOMIC DNA]</scope>
    <source>
        <strain evidence="4 5">DSM 17945</strain>
    </source>
</reference>
<feature type="domain" description="DUF1731" evidence="3">
    <location>
        <begin position="481"/>
        <end position="529"/>
    </location>
</feature>
<comment type="caution">
    <text evidence="4">The sequence shown here is derived from an EMBL/GenBank/DDBJ whole genome shotgun (WGS) entry which is preliminary data.</text>
</comment>
<dbReference type="SUPFAM" id="SSF51735">
    <property type="entry name" value="NAD(P)-binding Rossmann-fold domains"/>
    <property type="match status" value="1"/>
</dbReference>
<dbReference type="InterPro" id="IPR036291">
    <property type="entry name" value="NAD(P)-bd_dom_sf"/>
</dbReference>
<feature type="domain" description="NAD-dependent epimerase/dehydratase" evidence="2">
    <location>
        <begin position="217"/>
        <end position="444"/>
    </location>
</feature>
<dbReference type="InterPro" id="IPR013549">
    <property type="entry name" value="DUF1731"/>
</dbReference>
<dbReference type="Pfam" id="PF08338">
    <property type="entry name" value="DUF1731"/>
    <property type="match status" value="1"/>
</dbReference>
<dbReference type="EMBL" id="JACHMW010000001">
    <property type="protein sequence ID" value="MBB5848905.1"/>
    <property type="molecule type" value="Genomic_DNA"/>
</dbReference>
<dbReference type="InterPro" id="IPR010099">
    <property type="entry name" value="SDR39U1"/>
</dbReference>
<dbReference type="Pfam" id="PF01370">
    <property type="entry name" value="Epimerase"/>
    <property type="match status" value="1"/>
</dbReference>
<dbReference type="Gene3D" id="3.30.530.20">
    <property type="match status" value="1"/>
</dbReference>